<feature type="transmembrane region" description="Helical" evidence="1">
    <location>
        <begin position="179"/>
        <end position="200"/>
    </location>
</feature>
<evidence type="ECO:0000313" key="2">
    <source>
        <dbReference type="EMBL" id="SFK95676.1"/>
    </source>
</evidence>
<dbReference type="Proteomes" id="UP000199598">
    <property type="component" value="Unassembled WGS sequence"/>
</dbReference>
<gene>
    <name evidence="2" type="ORF">SAMN04488518_112126</name>
</gene>
<evidence type="ECO:0000256" key="1">
    <source>
        <dbReference type="SAM" id="Phobius"/>
    </source>
</evidence>
<keyword evidence="1" id="KW-0472">Membrane</keyword>
<dbReference type="EMBL" id="FOSK01000012">
    <property type="protein sequence ID" value="SFK95676.1"/>
    <property type="molecule type" value="Genomic_DNA"/>
</dbReference>
<name>A0A1I4DUD9_9HYPH</name>
<protein>
    <submittedName>
        <fullName evidence="2">Uncharacterized protein</fullName>
    </submittedName>
</protein>
<keyword evidence="1" id="KW-1133">Transmembrane helix</keyword>
<proteinExistence type="predicted"/>
<evidence type="ECO:0000313" key="3">
    <source>
        <dbReference type="Proteomes" id="UP000199598"/>
    </source>
</evidence>
<sequence length="261" mass="28960">MDTQMISGIRLRVVVSALAVIAVMLALQSALSLLKFRTLVVEATSSRLQVTANAIDVVIRRAEAVGLSMHEISDLNALVERERLRDPKIHQILLFDLQGTILAQSGDRNVLREDMHEILPRVLTSDDKTITRESGEYLYAGRILRDSSNSIMGAILISEHTKELSAEVRDTWSRLTLKYLGIFAIVAASVSLFSLFQLYAPKYFFRKSGKANLGTLDPNGSDELQKQISKGKKVQETALTDLSKISKLSAVTKLSDRLEES</sequence>
<organism evidence="2 3">
    <name type="scientific">Pseudovibrio ascidiaceicola</name>
    <dbReference type="NCBI Taxonomy" id="285279"/>
    <lineage>
        <taxon>Bacteria</taxon>
        <taxon>Pseudomonadati</taxon>
        <taxon>Pseudomonadota</taxon>
        <taxon>Alphaproteobacteria</taxon>
        <taxon>Hyphomicrobiales</taxon>
        <taxon>Stappiaceae</taxon>
        <taxon>Pseudovibrio</taxon>
    </lineage>
</organism>
<feature type="transmembrane region" description="Helical" evidence="1">
    <location>
        <begin position="12"/>
        <end position="31"/>
    </location>
</feature>
<comment type="caution">
    <text evidence="2">The sequence shown here is derived from an EMBL/GenBank/DDBJ whole genome shotgun (WGS) entry which is preliminary data.</text>
</comment>
<accession>A0A1I4DUD9</accession>
<keyword evidence="3" id="KW-1185">Reference proteome</keyword>
<reference evidence="2 3" key="1">
    <citation type="submission" date="2016-10" db="EMBL/GenBank/DDBJ databases">
        <authorList>
            <person name="Varghese N."/>
            <person name="Submissions S."/>
        </authorList>
    </citation>
    <scope>NUCLEOTIDE SEQUENCE [LARGE SCALE GENOMIC DNA]</scope>
    <source>
        <strain evidence="2 3">DSM 16392</strain>
    </source>
</reference>
<keyword evidence="1" id="KW-0812">Transmembrane</keyword>